<dbReference type="Proteomes" id="UP000218231">
    <property type="component" value="Unassembled WGS sequence"/>
</dbReference>
<comment type="caution">
    <text evidence="1">The sequence shown here is derived from an EMBL/GenBank/DDBJ whole genome shotgun (WGS) entry which is preliminary data.</text>
</comment>
<reference evidence="1 2" key="1">
    <citation type="journal article" date="2017" name="Curr. Biol.">
        <title>Genome architecture and evolution of a unichromosomal asexual nematode.</title>
        <authorList>
            <person name="Fradin H."/>
            <person name="Zegar C."/>
            <person name="Gutwein M."/>
            <person name="Lucas J."/>
            <person name="Kovtun M."/>
            <person name="Corcoran D."/>
            <person name="Baugh L.R."/>
            <person name="Kiontke K."/>
            <person name="Gunsalus K."/>
            <person name="Fitch D.H."/>
            <person name="Piano F."/>
        </authorList>
    </citation>
    <scope>NUCLEOTIDE SEQUENCE [LARGE SCALE GENOMIC DNA]</scope>
    <source>
        <strain evidence="1">PF1309</strain>
    </source>
</reference>
<sequence length="98" mass="10391">MNAVWPSASAFTSILSRTSWTSSPTCAVPMLNCTSIAGGFGFWKIAGAFGFSNEKSLTYCEIRPAAGAVSSPLPVGCVSIVVPLSWSAMETILREKKR</sequence>
<evidence type="ECO:0000313" key="2">
    <source>
        <dbReference type="Proteomes" id="UP000218231"/>
    </source>
</evidence>
<protein>
    <submittedName>
        <fullName evidence="1">Uncharacterized protein</fullName>
    </submittedName>
</protein>
<gene>
    <name evidence="1" type="ORF">WR25_04118</name>
</gene>
<name>A0A2A2M328_9BILA</name>
<dbReference type="AlphaFoldDB" id="A0A2A2M328"/>
<dbReference type="EMBL" id="LIAE01005947">
    <property type="protein sequence ID" value="PAV92858.1"/>
    <property type="molecule type" value="Genomic_DNA"/>
</dbReference>
<accession>A0A2A2M328</accession>
<proteinExistence type="predicted"/>
<organism evidence="1 2">
    <name type="scientific">Diploscapter pachys</name>
    <dbReference type="NCBI Taxonomy" id="2018661"/>
    <lineage>
        <taxon>Eukaryota</taxon>
        <taxon>Metazoa</taxon>
        <taxon>Ecdysozoa</taxon>
        <taxon>Nematoda</taxon>
        <taxon>Chromadorea</taxon>
        <taxon>Rhabditida</taxon>
        <taxon>Rhabditina</taxon>
        <taxon>Rhabditomorpha</taxon>
        <taxon>Rhabditoidea</taxon>
        <taxon>Rhabditidae</taxon>
        <taxon>Diploscapter</taxon>
    </lineage>
</organism>
<evidence type="ECO:0000313" key="1">
    <source>
        <dbReference type="EMBL" id="PAV92858.1"/>
    </source>
</evidence>
<keyword evidence="2" id="KW-1185">Reference proteome</keyword>